<proteinExistence type="predicted"/>
<evidence type="ECO:0000313" key="3">
    <source>
        <dbReference type="EMBL" id="CAD8584440.1"/>
    </source>
</evidence>
<reference evidence="3" key="1">
    <citation type="submission" date="2021-01" db="EMBL/GenBank/DDBJ databases">
        <authorList>
            <person name="Corre E."/>
            <person name="Pelletier E."/>
            <person name="Niang G."/>
            <person name="Scheremetjew M."/>
            <person name="Finn R."/>
            <person name="Kale V."/>
            <person name="Holt S."/>
            <person name="Cochrane G."/>
            <person name="Meng A."/>
            <person name="Brown T."/>
            <person name="Cohen L."/>
        </authorList>
    </citation>
    <scope>NUCLEOTIDE SEQUENCE</scope>
    <source>
        <strain evidence="3">Clade-D-RCC2572</strain>
    </source>
</reference>
<dbReference type="GO" id="GO:0030687">
    <property type="term" value="C:preribosome, large subunit precursor"/>
    <property type="evidence" value="ECO:0007669"/>
    <property type="project" value="TreeGrafter"/>
</dbReference>
<dbReference type="InterPro" id="IPR011047">
    <property type="entry name" value="Quinoprotein_ADH-like_sf"/>
</dbReference>
<dbReference type="InterPro" id="IPR001680">
    <property type="entry name" value="WD40_rpt"/>
</dbReference>
<evidence type="ECO:0000256" key="1">
    <source>
        <dbReference type="PROSITE-ProRule" id="PRU00221"/>
    </source>
</evidence>
<dbReference type="PROSITE" id="PS50294">
    <property type="entry name" value="WD_REPEATS_REGION"/>
    <property type="match status" value="1"/>
</dbReference>
<dbReference type="PANTHER" id="PTHR16038:SF4">
    <property type="entry name" value="WD REPEAT-CONTAINING PROTEIN 74"/>
    <property type="match status" value="1"/>
</dbReference>
<feature type="region of interest" description="Disordered" evidence="2">
    <location>
        <begin position="347"/>
        <end position="366"/>
    </location>
</feature>
<evidence type="ECO:0000256" key="2">
    <source>
        <dbReference type="SAM" id="MobiDB-lite"/>
    </source>
</evidence>
<organism evidence="3">
    <name type="scientific">Ostreococcus mediterraneus</name>
    <dbReference type="NCBI Taxonomy" id="1486918"/>
    <lineage>
        <taxon>Eukaryota</taxon>
        <taxon>Viridiplantae</taxon>
        <taxon>Chlorophyta</taxon>
        <taxon>Mamiellophyceae</taxon>
        <taxon>Mamiellales</taxon>
        <taxon>Bathycoccaceae</taxon>
        <taxon>Ostreococcus</taxon>
    </lineage>
</organism>
<dbReference type="AlphaFoldDB" id="A0A6U0EKB3"/>
<feature type="compositionally biased region" description="Basic residues" evidence="2">
    <location>
        <begin position="387"/>
        <end position="400"/>
    </location>
</feature>
<name>A0A6U0EKB3_9CHLO</name>
<accession>A0A6U0EKB3</accession>
<dbReference type="Pfam" id="PF00400">
    <property type="entry name" value="WD40"/>
    <property type="match status" value="1"/>
</dbReference>
<gene>
    <name evidence="3" type="ORF">OMED0929_LOCUS4914</name>
</gene>
<dbReference type="EMBL" id="HBEW01005828">
    <property type="protein sequence ID" value="CAD8584440.1"/>
    <property type="molecule type" value="Transcribed_RNA"/>
</dbReference>
<feature type="repeat" description="WD" evidence="1">
    <location>
        <begin position="281"/>
        <end position="322"/>
    </location>
</feature>
<dbReference type="PANTHER" id="PTHR16038">
    <property type="entry name" value="NOP SEVEN ASSOCIATED PROTEIN 1"/>
    <property type="match status" value="1"/>
</dbReference>
<dbReference type="InterPro" id="IPR015943">
    <property type="entry name" value="WD40/YVTN_repeat-like_dom_sf"/>
</dbReference>
<dbReference type="SUPFAM" id="SSF50998">
    <property type="entry name" value="Quinoprotein alcohol dehydrogenase-like"/>
    <property type="match status" value="1"/>
</dbReference>
<dbReference type="SMART" id="SM00320">
    <property type="entry name" value="WD40"/>
    <property type="match status" value="1"/>
</dbReference>
<dbReference type="GO" id="GO:0042273">
    <property type="term" value="P:ribosomal large subunit biogenesis"/>
    <property type="evidence" value="ECO:0007669"/>
    <property type="project" value="InterPro"/>
</dbReference>
<dbReference type="InterPro" id="IPR037379">
    <property type="entry name" value="WDR74/Nsa1"/>
</dbReference>
<sequence length="400" mass="43089">MTTLRVLAGDELGYVRVCANAPAASDDDGESLHLIGKFGALNRASATLRMHHATPNAHGDDALTFTSLGTIVAARKGGRVDALDARSGAQKHKTLRVDGEIVDAYGSCSSATAMDVIVVHASGEVSTHGVEGDGDWKRRGSFTAMANALSADVDTRLGRIVIGGKDFGNDVMIYDIAEGKRLYKAKPPPVNWLNYRAPPWVSATCFASQSECVRFFVGTGEHRFRHYDTREAKRAVLELDMGNAVITSVASSADGNEAYVANARGLFEIVDLRAGRTRGKFRGNSGSIRQIAVHPDGMHVACGGLDQYVRVYDVKTKRAVASAYAKQALTSIVFDAYTPEVEAANAKSANKKAKKSTKVEADGSVKKLKKKVKRVVASDSEDDVPKKTKKTKKKLKMRIE</sequence>
<keyword evidence="1" id="KW-0853">WD repeat</keyword>
<protein>
    <submittedName>
        <fullName evidence="3">Uncharacterized protein</fullName>
    </submittedName>
</protein>
<dbReference type="Gene3D" id="2.130.10.10">
    <property type="entry name" value="YVTN repeat-like/Quinoprotein amine dehydrogenase"/>
    <property type="match status" value="1"/>
</dbReference>
<feature type="region of interest" description="Disordered" evidence="2">
    <location>
        <begin position="375"/>
        <end position="400"/>
    </location>
</feature>
<dbReference type="GO" id="GO:0005730">
    <property type="term" value="C:nucleolus"/>
    <property type="evidence" value="ECO:0007669"/>
    <property type="project" value="InterPro"/>
</dbReference>
<dbReference type="PROSITE" id="PS50082">
    <property type="entry name" value="WD_REPEATS_2"/>
    <property type="match status" value="1"/>
</dbReference>